<dbReference type="Proteomes" id="UP000236333">
    <property type="component" value="Unassembled WGS sequence"/>
</dbReference>
<dbReference type="GO" id="GO:0005737">
    <property type="term" value="C:cytoplasm"/>
    <property type="evidence" value="ECO:0007669"/>
    <property type="project" value="TreeGrafter"/>
</dbReference>
<sequence>MALRLASTRLQHRHGVAAPRVGGRRLVVPAAQKQQFSSFEDMLSRSEVPLLVDFYATWCGPCQMMSPVLASAASKLKGRVQVVKIDTDRFPKVASQHRVQ</sequence>
<keyword evidence="4" id="KW-1185">Reference proteome</keyword>
<feature type="domain" description="Thioredoxin" evidence="2">
    <location>
        <begin position="12"/>
        <end position="100"/>
    </location>
</feature>
<organism evidence="3 4">
    <name type="scientific">Tetrabaena socialis</name>
    <dbReference type="NCBI Taxonomy" id="47790"/>
    <lineage>
        <taxon>Eukaryota</taxon>
        <taxon>Viridiplantae</taxon>
        <taxon>Chlorophyta</taxon>
        <taxon>core chlorophytes</taxon>
        <taxon>Chlorophyceae</taxon>
        <taxon>CS clade</taxon>
        <taxon>Chlamydomonadales</taxon>
        <taxon>Tetrabaenaceae</taxon>
        <taxon>Tetrabaena</taxon>
    </lineage>
</organism>
<name>A0A2J7ZVC3_9CHLO</name>
<feature type="non-terminal residue" evidence="3">
    <location>
        <position position="100"/>
    </location>
</feature>
<protein>
    <recommendedName>
        <fullName evidence="2">Thioredoxin domain-containing protein</fullName>
    </recommendedName>
</protein>
<comment type="caution">
    <text evidence="3">The sequence shown here is derived from an EMBL/GenBank/DDBJ whole genome shotgun (WGS) entry which is preliminary data.</text>
</comment>
<dbReference type="InterPro" id="IPR017937">
    <property type="entry name" value="Thioredoxin_CS"/>
</dbReference>
<evidence type="ECO:0000259" key="2">
    <source>
        <dbReference type="PROSITE" id="PS51352"/>
    </source>
</evidence>
<dbReference type="CDD" id="cd02947">
    <property type="entry name" value="TRX_family"/>
    <property type="match status" value="1"/>
</dbReference>
<reference evidence="3 4" key="1">
    <citation type="journal article" date="2017" name="Mol. Biol. Evol.">
        <title>The 4-celled Tetrabaena socialis nuclear genome reveals the essential components for genetic control of cell number at the origin of multicellularity in the volvocine lineage.</title>
        <authorList>
            <person name="Featherston J."/>
            <person name="Arakaki Y."/>
            <person name="Hanschen E.R."/>
            <person name="Ferris P.J."/>
            <person name="Michod R.E."/>
            <person name="Olson B.J.S.C."/>
            <person name="Nozaki H."/>
            <person name="Durand P.M."/>
        </authorList>
    </citation>
    <scope>NUCLEOTIDE SEQUENCE [LARGE SCALE GENOMIC DNA]</scope>
    <source>
        <strain evidence="3 4">NIES-571</strain>
    </source>
</reference>
<dbReference type="PROSITE" id="PS00194">
    <property type="entry name" value="THIOREDOXIN_1"/>
    <property type="match status" value="1"/>
</dbReference>
<dbReference type="Pfam" id="PF00085">
    <property type="entry name" value="Thioredoxin"/>
    <property type="match status" value="1"/>
</dbReference>
<evidence type="ECO:0000313" key="3">
    <source>
        <dbReference type="EMBL" id="PNH04214.1"/>
    </source>
</evidence>
<dbReference type="GO" id="GO:0015035">
    <property type="term" value="F:protein-disulfide reductase activity"/>
    <property type="evidence" value="ECO:0007669"/>
    <property type="project" value="TreeGrafter"/>
</dbReference>
<dbReference type="InterPro" id="IPR036249">
    <property type="entry name" value="Thioredoxin-like_sf"/>
</dbReference>
<dbReference type="EMBL" id="PGGS01000412">
    <property type="protein sequence ID" value="PNH04214.1"/>
    <property type="molecule type" value="Genomic_DNA"/>
</dbReference>
<accession>A0A2J7ZVC3</accession>
<dbReference type="PROSITE" id="PS51352">
    <property type="entry name" value="THIOREDOXIN_2"/>
    <property type="match status" value="1"/>
</dbReference>
<keyword evidence="1" id="KW-1015">Disulfide bond</keyword>
<dbReference type="AlphaFoldDB" id="A0A2J7ZVC3"/>
<dbReference type="InterPro" id="IPR013766">
    <property type="entry name" value="Thioredoxin_domain"/>
</dbReference>
<evidence type="ECO:0000313" key="4">
    <source>
        <dbReference type="Proteomes" id="UP000236333"/>
    </source>
</evidence>
<evidence type="ECO:0000256" key="1">
    <source>
        <dbReference type="ARBA" id="ARBA00023157"/>
    </source>
</evidence>
<dbReference type="PANTHER" id="PTHR45663:SF15">
    <property type="entry name" value="THIOREDOXIN Y1, CHLOROPLASTIC"/>
    <property type="match status" value="1"/>
</dbReference>
<dbReference type="Gene3D" id="3.40.30.10">
    <property type="entry name" value="Glutaredoxin"/>
    <property type="match status" value="1"/>
</dbReference>
<dbReference type="PANTHER" id="PTHR45663">
    <property type="entry name" value="GEO12009P1"/>
    <property type="match status" value="1"/>
</dbReference>
<gene>
    <name evidence="3" type="ORF">TSOC_009651</name>
</gene>
<dbReference type="SUPFAM" id="SSF52833">
    <property type="entry name" value="Thioredoxin-like"/>
    <property type="match status" value="1"/>
</dbReference>
<dbReference type="OrthoDB" id="2121326at2759"/>
<proteinExistence type="predicted"/>